<evidence type="ECO:0000256" key="3">
    <source>
        <dbReference type="SAM" id="SignalP"/>
    </source>
</evidence>
<feature type="region of interest" description="Disordered" evidence="1">
    <location>
        <begin position="155"/>
        <end position="206"/>
    </location>
</feature>
<keyword evidence="2" id="KW-0812">Transmembrane</keyword>
<keyword evidence="2" id="KW-1133">Transmembrane helix</keyword>
<feature type="signal peptide" evidence="3">
    <location>
        <begin position="1"/>
        <end position="34"/>
    </location>
</feature>
<name>A0AAU2GVY0_9ACTN</name>
<dbReference type="AlphaFoldDB" id="A0AAU2GVY0"/>
<protein>
    <submittedName>
        <fullName evidence="5">DUF1775 domain-containing protein</fullName>
    </submittedName>
</protein>
<feature type="chain" id="PRO_5043827343" evidence="3">
    <location>
        <begin position="35"/>
        <end position="239"/>
    </location>
</feature>
<evidence type="ECO:0000256" key="1">
    <source>
        <dbReference type="SAM" id="MobiDB-lite"/>
    </source>
</evidence>
<dbReference type="InterPro" id="IPR012533">
    <property type="entry name" value="YcnI-copper_dom"/>
</dbReference>
<evidence type="ECO:0000256" key="2">
    <source>
        <dbReference type="SAM" id="Phobius"/>
    </source>
</evidence>
<evidence type="ECO:0000313" key="5">
    <source>
        <dbReference type="EMBL" id="WTU39041.1"/>
    </source>
</evidence>
<dbReference type="InterPro" id="IPR038507">
    <property type="entry name" value="YcnI-like_sf"/>
</dbReference>
<reference evidence="5" key="1">
    <citation type="submission" date="2022-10" db="EMBL/GenBank/DDBJ databases">
        <title>The complete genomes of actinobacterial strains from the NBC collection.</title>
        <authorList>
            <person name="Joergensen T.S."/>
            <person name="Alvarez Arevalo M."/>
            <person name="Sterndorff E.B."/>
            <person name="Faurdal D."/>
            <person name="Vuksanovic O."/>
            <person name="Mourched A.-S."/>
            <person name="Charusanti P."/>
            <person name="Shaw S."/>
            <person name="Blin K."/>
            <person name="Weber T."/>
        </authorList>
    </citation>
    <scope>NUCLEOTIDE SEQUENCE</scope>
    <source>
        <strain evidence="5">NBC_00060</strain>
    </source>
</reference>
<dbReference type="Pfam" id="PF07987">
    <property type="entry name" value="DUF1775"/>
    <property type="match status" value="1"/>
</dbReference>
<feature type="transmembrane region" description="Helical" evidence="2">
    <location>
        <begin position="211"/>
        <end position="232"/>
    </location>
</feature>
<keyword evidence="3" id="KW-0732">Signal</keyword>
<gene>
    <name evidence="5" type="ORF">OHV25_05335</name>
</gene>
<sequence>MSRSTVPSRVLRRTGFATTLAAASVLLTAVPALAHVEVESEGAQALAQNVKVSFDAESESTTAGITELRVVLPQGIAPGDVKLAEGPKDWQLTADPDGYTVKGPAIAPGKNAQYAITVRQLPDAAELAFKTLQTYSDKRVDRWIEVGANSESPAPVLKLKPAAQGAKPAAGSTPSGSPTASAPVTATASPRTTPAEASAKADKDDDGGLSAGAWTGIGVGAVVLVGAAVYFVRRRSSQQ</sequence>
<feature type="domain" description="YncI copper-binding" evidence="4">
    <location>
        <begin position="99"/>
        <end position="159"/>
    </location>
</feature>
<feature type="compositionally biased region" description="Low complexity" evidence="1">
    <location>
        <begin position="157"/>
        <end position="198"/>
    </location>
</feature>
<accession>A0AAU2GVY0</accession>
<dbReference type="EMBL" id="CP108253">
    <property type="protein sequence ID" value="WTU39041.1"/>
    <property type="molecule type" value="Genomic_DNA"/>
</dbReference>
<keyword evidence="2" id="KW-0472">Membrane</keyword>
<organism evidence="5">
    <name type="scientific">Streptomyces sp. NBC_00060</name>
    <dbReference type="NCBI Taxonomy" id="2975636"/>
    <lineage>
        <taxon>Bacteria</taxon>
        <taxon>Bacillati</taxon>
        <taxon>Actinomycetota</taxon>
        <taxon>Actinomycetes</taxon>
        <taxon>Kitasatosporales</taxon>
        <taxon>Streptomycetaceae</taxon>
        <taxon>Streptomyces</taxon>
    </lineage>
</organism>
<dbReference type="Gene3D" id="2.60.40.2230">
    <property type="entry name" value="Uncharacterised protein YcnI-like PF07987, DUF1775"/>
    <property type="match status" value="1"/>
</dbReference>
<evidence type="ECO:0000259" key="4">
    <source>
        <dbReference type="Pfam" id="PF07987"/>
    </source>
</evidence>
<proteinExistence type="predicted"/>